<feature type="compositionally biased region" description="Basic and acidic residues" evidence="1">
    <location>
        <begin position="390"/>
        <end position="400"/>
    </location>
</feature>
<feature type="region of interest" description="Disordered" evidence="1">
    <location>
        <begin position="56"/>
        <end position="80"/>
    </location>
</feature>
<feature type="compositionally biased region" description="Low complexity" evidence="1">
    <location>
        <begin position="342"/>
        <end position="356"/>
    </location>
</feature>
<gene>
    <name evidence="2" type="ORF">B0H16DRAFT_809344</name>
</gene>
<evidence type="ECO:0000313" key="2">
    <source>
        <dbReference type="EMBL" id="KAJ7779233.1"/>
    </source>
</evidence>
<dbReference type="AlphaFoldDB" id="A0AAD7K6L5"/>
<keyword evidence="3" id="KW-1185">Reference proteome</keyword>
<organism evidence="2 3">
    <name type="scientific">Mycena metata</name>
    <dbReference type="NCBI Taxonomy" id="1033252"/>
    <lineage>
        <taxon>Eukaryota</taxon>
        <taxon>Fungi</taxon>
        <taxon>Dikarya</taxon>
        <taxon>Basidiomycota</taxon>
        <taxon>Agaricomycotina</taxon>
        <taxon>Agaricomycetes</taxon>
        <taxon>Agaricomycetidae</taxon>
        <taxon>Agaricales</taxon>
        <taxon>Marasmiineae</taxon>
        <taxon>Mycenaceae</taxon>
        <taxon>Mycena</taxon>
    </lineage>
</organism>
<feature type="compositionally biased region" description="Basic and acidic residues" evidence="1">
    <location>
        <begin position="180"/>
        <end position="259"/>
    </location>
</feature>
<comment type="caution">
    <text evidence="2">The sequence shown here is derived from an EMBL/GenBank/DDBJ whole genome shotgun (WGS) entry which is preliminary data.</text>
</comment>
<feature type="compositionally biased region" description="Polar residues" evidence="1">
    <location>
        <begin position="380"/>
        <end position="389"/>
    </location>
</feature>
<sequence>MRMFSADCLAVGQFLVRRTAAVIAIMRKCSIDDMILDNRPPLPAPAPAAPPALPILRSQPPAPPILRSQPPAPPSVQFPPPSQSPVWRLLPLVHLPFMHLPPPPAHLPQNPFQQKYPLIIKPEPRDESPLVPTIAATKSDWDVPRRPLARYNGSPRSYFKGRMSTTSHDSRSRSRSPKRRDRDRSSKRRDSDRSTKRRDRSASPRRAADRDGSSKRRDRDTSPKRRRDSSPRRRDRDNSPKRRDRGSSPRRAKDSDGSRATDSSSKRRGRDSSPMGVEDNDDSPPRSPARISLSPGPSVRRSRPSGRRVRSKRLTQPGPWVIPERPVARVGSPHSYFKSQRGRSNSPGPSGGASPRYGRDRDDSLLAPHSYFKSRRDRSTSPWQLYDPSSRSENDFQIRF</sequence>
<evidence type="ECO:0000313" key="3">
    <source>
        <dbReference type="Proteomes" id="UP001215598"/>
    </source>
</evidence>
<dbReference type="EMBL" id="JARKIB010000006">
    <property type="protein sequence ID" value="KAJ7779233.1"/>
    <property type="molecule type" value="Genomic_DNA"/>
</dbReference>
<reference evidence="2" key="1">
    <citation type="submission" date="2023-03" db="EMBL/GenBank/DDBJ databases">
        <title>Massive genome expansion in bonnet fungi (Mycena s.s.) driven by repeated elements and novel gene families across ecological guilds.</title>
        <authorList>
            <consortium name="Lawrence Berkeley National Laboratory"/>
            <person name="Harder C.B."/>
            <person name="Miyauchi S."/>
            <person name="Viragh M."/>
            <person name="Kuo A."/>
            <person name="Thoen E."/>
            <person name="Andreopoulos B."/>
            <person name="Lu D."/>
            <person name="Skrede I."/>
            <person name="Drula E."/>
            <person name="Henrissat B."/>
            <person name="Morin E."/>
            <person name="Kohler A."/>
            <person name="Barry K."/>
            <person name="LaButti K."/>
            <person name="Morin E."/>
            <person name="Salamov A."/>
            <person name="Lipzen A."/>
            <person name="Mereny Z."/>
            <person name="Hegedus B."/>
            <person name="Baldrian P."/>
            <person name="Stursova M."/>
            <person name="Weitz H."/>
            <person name="Taylor A."/>
            <person name="Grigoriev I.V."/>
            <person name="Nagy L.G."/>
            <person name="Martin F."/>
            <person name="Kauserud H."/>
        </authorList>
    </citation>
    <scope>NUCLEOTIDE SEQUENCE</scope>
    <source>
        <strain evidence="2">CBHHK182m</strain>
    </source>
</reference>
<protein>
    <submittedName>
        <fullName evidence="2">Uncharacterized protein</fullName>
    </submittedName>
</protein>
<name>A0AAD7K6L5_9AGAR</name>
<proteinExistence type="predicted"/>
<feature type="region of interest" description="Disordered" evidence="1">
    <location>
        <begin position="145"/>
        <end position="400"/>
    </location>
</feature>
<dbReference type="Proteomes" id="UP001215598">
    <property type="component" value="Unassembled WGS sequence"/>
</dbReference>
<evidence type="ECO:0000256" key="1">
    <source>
        <dbReference type="SAM" id="MobiDB-lite"/>
    </source>
</evidence>
<accession>A0AAD7K6L5</accession>
<feature type="compositionally biased region" description="Basic residues" evidence="1">
    <location>
        <begin position="300"/>
        <end position="313"/>
    </location>
</feature>
<feature type="compositionally biased region" description="Pro residues" evidence="1">
    <location>
        <begin position="60"/>
        <end position="80"/>
    </location>
</feature>